<dbReference type="EMBL" id="KQ422367">
    <property type="protein sequence ID" value="KOF75003.1"/>
    <property type="molecule type" value="Genomic_DNA"/>
</dbReference>
<sequence length="56" mass="6459">MDDRMHNKRHCSYVIMSLPFLTSNPAGVGDGGLPFSFFSLFFSPCLVDEIVKYWKR</sequence>
<proteinExistence type="predicted"/>
<accession>A0A0L8GDI5</accession>
<reference evidence="1" key="1">
    <citation type="submission" date="2015-07" db="EMBL/GenBank/DDBJ databases">
        <title>MeaNS - Measles Nucleotide Surveillance Program.</title>
        <authorList>
            <person name="Tran T."/>
            <person name="Druce J."/>
        </authorList>
    </citation>
    <scope>NUCLEOTIDE SEQUENCE</scope>
    <source>
        <strain evidence="1">UCB-OBI-ISO-001</strain>
        <tissue evidence="1">Gonad</tissue>
    </source>
</reference>
<organism evidence="1">
    <name type="scientific">Octopus bimaculoides</name>
    <name type="common">California two-spotted octopus</name>
    <dbReference type="NCBI Taxonomy" id="37653"/>
    <lineage>
        <taxon>Eukaryota</taxon>
        <taxon>Metazoa</taxon>
        <taxon>Spiralia</taxon>
        <taxon>Lophotrochozoa</taxon>
        <taxon>Mollusca</taxon>
        <taxon>Cephalopoda</taxon>
        <taxon>Coleoidea</taxon>
        <taxon>Octopodiformes</taxon>
        <taxon>Octopoda</taxon>
        <taxon>Incirrata</taxon>
        <taxon>Octopodidae</taxon>
        <taxon>Octopus</taxon>
    </lineage>
</organism>
<gene>
    <name evidence="1" type="ORF">OCBIM_22035409mg</name>
</gene>
<evidence type="ECO:0000313" key="1">
    <source>
        <dbReference type="EMBL" id="KOF75003.1"/>
    </source>
</evidence>
<protein>
    <submittedName>
        <fullName evidence="1">Uncharacterized protein</fullName>
    </submittedName>
</protein>
<name>A0A0L8GDI5_OCTBM</name>
<dbReference type="AlphaFoldDB" id="A0A0L8GDI5"/>